<organism evidence="2 3">
    <name type="scientific">Gemmatimonas groenlandica</name>
    <dbReference type="NCBI Taxonomy" id="2732249"/>
    <lineage>
        <taxon>Bacteria</taxon>
        <taxon>Pseudomonadati</taxon>
        <taxon>Gemmatimonadota</taxon>
        <taxon>Gemmatimonadia</taxon>
        <taxon>Gemmatimonadales</taxon>
        <taxon>Gemmatimonadaceae</taxon>
        <taxon>Gemmatimonas</taxon>
    </lineage>
</organism>
<evidence type="ECO:0000313" key="2">
    <source>
        <dbReference type="EMBL" id="QJR35833.1"/>
    </source>
</evidence>
<name>A0A6M4IMD8_9BACT</name>
<protein>
    <submittedName>
        <fullName evidence="2">Uncharacterized protein</fullName>
    </submittedName>
</protein>
<keyword evidence="3" id="KW-1185">Reference proteome</keyword>
<gene>
    <name evidence="2" type="ORF">HKW67_10080</name>
</gene>
<keyword evidence="1" id="KW-0812">Transmembrane</keyword>
<keyword evidence="1" id="KW-1133">Transmembrane helix</keyword>
<evidence type="ECO:0000313" key="3">
    <source>
        <dbReference type="Proteomes" id="UP000500938"/>
    </source>
</evidence>
<dbReference type="RefSeq" id="WP_171225263.1">
    <property type="nucleotide sequence ID" value="NZ_CP053085.1"/>
</dbReference>
<feature type="transmembrane region" description="Helical" evidence="1">
    <location>
        <begin position="58"/>
        <end position="80"/>
    </location>
</feature>
<dbReference type="KEGG" id="ggr:HKW67_10080"/>
<dbReference type="Proteomes" id="UP000500938">
    <property type="component" value="Chromosome"/>
</dbReference>
<sequence length="86" mass="9404">MLVRLADGKEQELWNVRIGADSLVGIQLNKDGTRERVAVARADLGQVTLRKFDGRKTVAWVAGVTISVVLLAGSLLYFGLRSSYIT</sequence>
<accession>A0A6M4IMD8</accession>
<evidence type="ECO:0000256" key="1">
    <source>
        <dbReference type="SAM" id="Phobius"/>
    </source>
</evidence>
<dbReference type="AlphaFoldDB" id="A0A6M4IMD8"/>
<keyword evidence="1" id="KW-0472">Membrane</keyword>
<reference evidence="2 3" key="1">
    <citation type="submission" date="2020-05" db="EMBL/GenBank/DDBJ databases">
        <title>Complete genome sequence of Gemmatimonas greenlandica TET16.</title>
        <authorList>
            <person name="Zeng Y."/>
        </authorList>
    </citation>
    <scope>NUCLEOTIDE SEQUENCE [LARGE SCALE GENOMIC DNA]</scope>
    <source>
        <strain evidence="2 3">TET16</strain>
    </source>
</reference>
<dbReference type="EMBL" id="CP053085">
    <property type="protein sequence ID" value="QJR35833.1"/>
    <property type="molecule type" value="Genomic_DNA"/>
</dbReference>
<proteinExistence type="predicted"/>